<dbReference type="InterPro" id="IPR000860">
    <property type="entry name" value="HemC"/>
</dbReference>
<dbReference type="PROSITE" id="PS00533">
    <property type="entry name" value="PORPHOBILINOGEN_DEAM"/>
    <property type="match status" value="1"/>
</dbReference>
<dbReference type="GO" id="GO:0004418">
    <property type="term" value="F:hydroxymethylbilane synthase activity"/>
    <property type="evidence" value="ECO:0007669"/>
    <property type="project" value="UniProtKB-UniRule"/>
</dbReference>
<name>A0A7G9SIF7_9SPHN</name>
<evidence type="ECO:0000256" key="6">
    <source>
        <dbReference type="ARBA" id="ARBA00023244"/>
    </source>
</evidence>
<dbReference type="SUPFAM" id="SSF53850">
    <property type="entry name" value="Periplasmic binding protein-like II"/>
    <property type="match status" value="1"/>
</dbReference>
<dbReference type="SUPFAM" id="SSF54782">
    <property type="entry name" value="Porphobilinogen deaminase (hydroxymethylbilane synthase), C-terminal domain"/>
    <property type="match status" value="1"/>
</dbReference>
<dbReference type="Proteomes" id="UP000515971">
    <property type="component" value="Chromosome"/>
</dbReference>
<proteinExistence type="inferred from homology"/>
<dbReference type="GO" id="GO:0006782">
    <property type="term" value="P:protoporphyrinogen IX biosynthetic process"/>
    <property type="evidence" value="ECO:0007669"/>
    <property type="project" value="UniProtKB-UniRule"/>
</dbReference>
<keyword evidence="12" id="KW-1185">Reference proteome</keyword>
<dbReference type="GO" id="GO:0005737">
    <property type="term" value="C:cytoplasm"/>
    <property type="evidence" value="ECO:0007669"/>
    <property type="project" value="UniProtKB-UniRule"/>
</dbReference>
<evidence type="ECO:0000256" key="4">
    <source>
        <dbReference type="ARBA" id="ARBA00011245"/>
    </source>
</evidence>
<dbReference type="KEGG" id="slut:H9L13_01360"/>
<evidence type="ECO:0000259" key="9">
    <source>
        <dbReference type="Pfam" id="PF01379"/>
    </source>
</evidence>
<feature type="modified residue" description="S-(dipyrrolylmethanemethyl)cysteine" evidence="8">
    <location>
        <position position="240"/>
    </location>
</feature>
<feature type="domain" description="Porphobilinogen deaminase C-terminal" evidence="10">
    <location>
        <begin position="224"/>
        <end position="274"/>
    </location>
</feature>
<dbReference type="InterPro" id="IPR022419">
    <property type="entry name" value="Porphobilin_deaminase_cofac_BS"/>
</dbReference>
<dbReference type="UniPathway" id="UPA00251">
    <property type="reaction ID" value="UER00319"/>
</dbReference>
<evidence type="ECO:0000256" key="2">
    <source>
        <dbReference type="ARBA" id="ARBA00004735"/>
    </source>
</evidence>
<dbReference type="AlphaFoldDB" id="A0A7G9SIF7"/>
<feature type="domain" description="Porphobilinogen deaminase N-terminal" evidence="9">
    <location>
        <begin position="12"/>
        <end position="211"/>
    </location>
</feature>
<comment type="miscellaneous">
    <text evidence="8">The porphobilinogen subunits are added to the dipyrromethane group.</text>
</comment>
<sequence>MGDAGTTAWDAGSPLALAQSRKVAAAIETAQRWPEGYVELVPVTTTGDVIQDRPLADVGGKALWTKELDKGLLDGSLDFCVHSMKDVESVRPAGIHIAAIRPRGDVRDRIIGAESIAALKQGAVVGTSSPRRAAQLLRLRPDLQIVPIRGNVETRLAKVERGEVDATLLASAGLKRLGLDAGAAIPTEIILPAPAQAAIGMECRANDTHTQSVLTTVNNDITYACVMAERAFTRALGASCASPVAAFAVLEDGDLRMRAQIFSSDGKDMVEDRAAFDCGDDATPEALARQMLDAAPPSIRRLFSAS</sequence>
<evidence type="ECO:0000256" key="7">
    <source>
        <dbReference type="ARBA" id="ARBA00048169"/>
    </source>
</evidence>
<evidence type="ECO:0000313" key="11">
    <source>
        <dbReference type="EMBL" id="QNN67632.1"/>
    </source>
</evidence>
<dbReference type="HAMAP" id="MF_00260">
    <property type="entry name" value="Porphobil_deam"/>
    <property type="match status" value="1"/>
</dbReference>
<keyword evidence="6 8" id="KW-0627">Porphyrin biosynthesis</keyword>
<dbReference type="InterPro" id="IPR036803">
    <property type="entry name" value="Porphobilinogen_deaminase_C_sf"/>
</dbReference>
<dbReference type="PANTHER" id="PTHR11557:SF0">
    <property type="entry name" value="PORPHOBILINOGEN DEAMINASE"/>
    <property type="match status" value="1"/>
</dbReference>
<dbReference type="NCBIfam" id="TIGR00212">
    <property type="entry name" value="hemC"/>
    <property type="match status" value="1"/>
</dbReference>
<evidence type="ECO:0000256" key="5">
    <source>
        <dbReference type="ARBA" id="ARBA00022679"/>
    </source>
</evidence>
<dbReference type="Pfam" id="PF03900">
    <property type="entry name" value="Porphobil_deamC"/>
    <property type="match status" value="1"/>
</dbReference>
<dbReference type="PIRSF" id="PIRSF001438">
    <property type="entry name" value="4pyrrol_synth_OHMeBilane_synth"/>
    <property type="match status" value="1"/>
</dbReference>
<evidence type="ECO:0000256" key="3">
    <source>
        <dbReference type="ARBA" id="ARBA00005638"/>
    </source>
</evidence>
<comment type="similarity">
    <text evidence="3 8">Belongs to the HMBS family.</text>
</comment>
<evidence type="ECO:0000256" key="1">
    <source>
        <dbReference type="ARBA" id="ARBA00002869"/>
    </source>
</evidence>
<dbReference type="Gene3D" id="3.40.190.10">
    <property type="entry name" value="Periplasmic binding protein-like II"/>
    <property type="match status" value="2"/>
</dbReference>
<dbReference type="InterPro" id="IPR022418">
    <property type="entry name" value="Porphobilinogen_deaminase_C"/>
</dbReference>
<accession>A0A7G9SIF7</accession>
<dbReference type="EMBL" id="CP060718">
    <property type="protein sequence ID" value="QNN67632.1"/>
    <property type="molecule type" value="Genomic_DNA"/>
</dbReference>
<comment type="pathway">
    <text evidence="2">Porphyrin-containing compound metabolism; protoporphyrin-IX biosynthesis; coproporphyrinogen-III from 5-aminolevulinate: step 2/4.</text>
</comment>
<dbReference type="PANTHER" id="PTHR11557">
    <property type="entry name" value="PORPHOBILINOGEN DEAMINASE"/>
    <property type="match status" value="1"/>
</dbReference>
<comment type="subunit">
    <text evidence="4 8">Monomer.</text>
</comment>
<dbReference type="FunFam" id="3.40.190.10:FF:000005">
    <property type="entry name" value="Porphobilinogen deaminase"/>
    <property type="match status" value="1"/>
</dbReference>
<comment type="cofactor">
    <cofactor evidence="8">
        <name>dipyrromethane</name>
        <dbReference type="ChEBI" id="CHEBI:60342"/>
    </cofactor>
    <text evidence="8">Binds 1 dipyrromethane group covalently.</text>
</comment>
<dbReference type="PRINTS" id="PR00151">
    <property type="entry name" value="PORPHBDMNASE"/>
</dbReference>
<organism evidence="11 12">
    <name type="scientific">Sphingomonas lutea</name>
    <dbReference type="NCBI Taxonomy" id="1045317"/>
    <lineage>
        <taxon>Bacteria</taxon>
        <taxon>Pseudomonadati</taxon>
        <taxon>Pseudomonadota</taxon>
        <taxon>Alphaproteobacteria</taxon>
        <taxon>Sphingomonadales</taxon>
        <taxon>Sphingomonadaceae</taxon>
        <taxon>Sphingomonas</taxon>
    </lineage>
</organism>
<dbReference type="EC" id="2.5.1.61" evidence="8"/>
<keyword evidence="5 8" id="KW-0808">Transferase</keyword>
<gene>
    <name evidence="8 11" type="primary">hemC</name>
    <name evidence="11" type="ORF">H9L13_01360</name>
</gene>
<evidence type="ECO:0000313" key="12">
    <source>
        <dbReference type="Proteomes" id="UP000515971"/>
    </source>
</evidence>
<dbReference type="Pfam" id="PF01379">
    <property type="entry name" value="Porphobil_deam"/>
    <property type="match status" value="1"/>
</dbReference>
<protein>
    <recommendedName>
        <fullName evidence="8">Porphobilinogen deaminase</fullName>
        <shortName evidence="8">PBG</shortName>
        <ecNumber evidence="8">2.5.1.61</ecNumber>
    </recommendedName>
    <alternativeName>
        <fullName evidence="8">Hydroxymethylbilane synthase</fullName>
        <shortName evidence="8">HMBS</shortName>
    </alternativeName>
    <alternativeName>
        <fullName evidence="8">Pre-uroporphyrinogen synthase</fullName>
    </alternativeName>
</protein>
<evidence type="ECO:0000259" key="10">
    <source>
        <dbReference type="Pfam" id="PF03900"/>
    </source>
</evidence>
<dbReference type="Gene3D" id="3.30.160.40">
    <property type="entry name" value="Porphobilinogen deaminase, C-terminal domain"/>
    <property type="match status" value="1"/>
</dbReference>
<comment type="catalytic activity">
    <reaction evidence="7 8">
        <text>4 porphobilinogen + H2O = hydroxymethylbilane + 4 NH4(+)</text>
        <dbReference type="Rhea" id="RHEA:13185"/>
        <dbReference type="ChEBI" id="CHEBI:15377"/>
        <dbReference type="ChEBI" id="CHEBI:28938"/>
        <dbReference type="ChEBI" id="CHEBI:57845"/>
        <dbReference type="ChEBI" id="CHEBI:58126"/>
        <dbReference type="EC" id="2.5.1.61"/>
    </reaction>
</comment>
<dbReference type="InterPro" id="IPR022417">
    <property type="entry name" value="Porphobilin_deaminase_N"/>
</dbReference>
<dbReference type="RefSeq" id="WP_187538359.1">
    <property type="nucleotide sequence ID" value="NZ_CP060718.1"/>
</dbReference>
<comment type="function">
    <text evidence="1 8">Tetrapolymerization of the monopyrrole PBG into the hydroxymethylbilane pre-uroporphyrinogen in several discrete steps.</text>
</comment>
<evidence type="ECO:0000256" key="8">
    <source>
        <dbReference type="HAMAP-Rule" id="MF_00260"/>
    </source>
</evidence>
<reference evidence="11 12" key="1">
    <citation type="submission" date="2020-08" db="EMBL/GenBank/DDBJ databases">
        <title>Genome sequence of Sphingomonas lutea KCTC 23642T.</title>
        <authorList>
            <person name="Hyun D.-W."/>
            <person name="Bae J.-W."/>
        </authorList>
    </citation>
    <scope>NUCLEOTIDE SEQUENCE [LARGE SCALE GENOMIC DNA]</scope>
    <source>
        <strain evidence="11 12">KCTC 23642</strain>
    </source>
</reference>